<dbReference type="HOGENOM" id="CLU_537790_0_0_1"/>
<proteinExistence type="inferred from homology"/>
<dbReference type="InterPro" id="IPR015341">
    <property type="entry name" value="Glyco_hydro_38_cen"/>
</dbReference>
<evidence type="ECO:0000256" key="6">
    <source>
        <dbReference type="ARBA" id="ARBA00022801"/>
    </source>
</evidence>
<dbReference type="PANTHER" id="PTHR11607">
    <property type="entry name" value="ALPHA-MANNOSIDASE"/>
    <property type="match status" value="1"/>
</dbReference>
<dbReference type="InterPro" id="IPR027291">
    <property type="entry name" value="Glyco_hydro_38_N_sf"/>
</dbReference>
<keyword evidence="7" id="KW-0862">Zinc</keyword>
<feature type="signal peptide" evidence="11">
    <location>
        <begin position="1"/>
        <end position="23"/>
    </location>
</feature>
<dbReference type="EC" id="3.2.1.24" evidence="4"/>
<dbReference type="Proteomes" id="UP000001292">
    <property type="component" value="Unassembled WGS sequence"/>
</dbReference>
<dbReference type="GO" id="GO:0046872">
    <property type="term" value="F:metal ion binding"/>
    <property type="evidence" value="ECO:0007669"/>
    <property type="project" value="UniProtKB-KW"/>
</dbReference>
<evidence type="ECO:0000256" key="5">
    <source>
        <dbReference type="ARBA" id="ARBA00022723"/>
    </source>
</evidence>
<dbReference type="Pfam" id="PF09261">
    <property type="entry name" value="Alpha-mann_mid"/>
    <property type="match status" value="1"/>
</dbReference>
<dbReference type="SUPFAM" id="SSF88713">
    <property type="entry name" value="Glycoside hydrolase/deacetylase"/>
    <property type="match status" value="1"/>
</dbReference>
<dbReference type="FunFam" id="2.60.40.1360:FF:000004">
    <property type="entry name" value="Alpha-mannosidase"/>
    <property type="match status" value="1"/>
</dbReference>
<dbReference type="GO" id="GO:0006013">
    <property type="term" value="P:mannose metabolic process"/>
    <property type="evidence" value="ECO:0007669"/>
    <property type="project" value="InterPro"/>
</dbReference>
<gene>
    <name evidence="13" type="primary">Dsec\GM12705</name>
    <name evidence="13" type="ORF">Dsec_GM12705</name>
</gene>
<evidence type="ECO:0000256" key="7">
    <source>
        <dbReference type="ARBA" id="ARBA00022833"/>
    </source>
</evidence>
<dbReference type="Pfam" id="PF01074">
    <property type="entry name" value="Glyco_hydro_38N"/>
    <property type="match status" value="1"/>
</dbReference>
<keyword evidence="10" id="KW-0326">Glycosidase</keyword>
<dbReference type="GO" id="GO:0030246">
    <property type="term" value="F:carbohydrate binding"/>
    <property type="evidence" value="ECO:0007669"/>
    <property type="project" value="InterPro"/>
</dbReference>
<evidence type="ECO:0000256" key="1">
    <source>
        <dbReference type="ARBA" id="ARBA00000365"/>
    </source>
</evidence>
<dbReference type="SUPFAM" id="SSF88688">
    <property type="entry name" value="Families 57/38 glycoside transferase middle domain"/>
    <property type="match status" value="1"/>
</dbReference>
<evidence type="ECO:0000313" key="14">
    <source>
        <dbReference type="Proteomes" id="UP000001292"/>
    </source>
</evidence>
<comment type="cofactor">
    <cofactor evidence="2">
        <name>Zn(2+)</name>
        <dbReference type="ChEBI" id="CHEBI:29105"/>
    </cofactor>
</comment>
<dbReference type="InterPro" id="IPR011013">
    <property type="entry name" value="Gal_mutarotase_sf_dom"/>
</dbReference>
<keyword evidence="9" id="KW-0325">Glycoprotein</keyword>
<dbReference type="SUPFAM" id="SSF74650">
    <property type="entry name" value="Galactose mutarotase-like"/>
    <property type="match status" value="1"/>
</dbReference>
<dbReference type="FunFam" id="1.20.1270.50:FF:000003">
    <property type="entry name" value="Alpha-mannosidase"/>
    <property type="match status" value="1"/>
</dbReference>
<dbReference type="SMR" id="B4HYR0"/>
<evidence type="ECO:0000256" key="2">
    <source>
        <dbReference type="ARBA" id="ARBA00001947"/>
    </source>
</evidence>
<keyword evidence="8" id="KW-1015">Disulfide bond</keyword>
<evidence type="ECO:0000259" key="12">
    <source>
        <dbReference type="SMART" id="SM00872"/>
    </source>
</evidence>
<evidence type="ECO:0000256" key="9">
    <source>
        <dbReference type="ARBA" id="ARBA00023180"/>
    </source>
</evidence>
<dbReference type="InterPro" id="IPR011330">
    <property type="entry name" value="Glyco_hydro/deAcase_b/a-brl"/>
</dbReference>
<evidence type="ECO:0000256" key="3">
    <source>
        <dbReference type="ARBA" id="ARBA00009792"/>
    </source>
</evidence>
<dbReference type="Gene3D" id="3.20.110.10">
    <property type="entry name" value="Glycoside hydrolase 38, N terminal domain"/>
    <property type="match status" value="1"/>
</dbReference>
<dbReference type="Gene3D" id="1.20.1270.50">
    <property type="entry name" value="Glycoside hydrolase family 38, central domain"/>
    <property type="match status" value="2"/>
</dbReference>
<dbReference type="GO" id="GO:0004559">
    <property type="term" value="F:alpha-mannosidase activity"/>
    <property type="evidence" value="ECO:0007669"/>
    <property type="project" value="UniProtKB-EC"/>
</dbReference>
<comment type="similarity">
    <text evidence="3">Belongs to the glycosyl hydrolase 38 family.</text>
</comment>
<feature type="chain" id="PRO_5002809612" description="alpha-mannosidase" evidence="11">
    <location>
        <begin position="24"/>
        <end position="598"/>
    </location>
</feature>
<dbReference type="InterPro" id="IPR000602">
    <property type="entry name" value="Glyco_hydro_38_N"/>
</dbReference>
<evidence type="ECO:0000256" key="11">
    <source>
        <dbReference type="SAM" id="SignalP"/>
    </source>
</evidence>
<dbReference type="PANTHER" id="PTHR11607:SF3">
    <property type="entry name" value="LYSOSOMAL ALPHA-MANNOSIDASE"/>
    <property type="match status" value="1"/>
</dbReference>
<dbReference type="AlphaFoldDB" id="B4HYR0"/>
<dbReference type="SMART" id="SM00872">
    <property type="entry name" value="Alpha-mann_mid"/>
    <property type="match status" value="1"/>
</dbReference>
<keyword evidence="14" id="KW-1185">Reference proteome</keyword>
<evidence type="ECO:0000256" key="4">
    <source>
        <dbReference type="ARBA" id="ARBA00012752"/>
    </source>
</evidence>
<accession>B4HYR0</accession>
<dbReference type="FunFam" id="1.20.1270.50:FF:000002">
    <property type="entry name" value="Alpha-mannosidase"/>
    <property type="match status" value="1"/>
</dbReference>
<dbReference type="OMA" id="ANESWPF"/>
<dbReference type="InterPro" id="IPR037094">
    <property type="entry name" value="Glyco_hydro_38_cen_sf"/>
</dbReference>
<feature type="domain" description="Glycoside hydrolase family 38 central" evidence="12">
    <location>
        <begin position="352"/>
        <end position="428"/>
    </location>
</feature>
<organism evidence="14">
    <name type="scientific">Drosophila sechellia</name>
    <name type="common">Fruit fly</name>
    <dbReference type="NCBI Taxonomy" id="7238"/>
    <lineage>
        <taxon>Eukaryota</taxon>
        <taxon>Metazoa</taxon>
        <taxon>Ecdysozoa</taxon>
        <taxon>Arthropoda</taxon>
        <taxon>Hexapoda</taxon>
        <taxon>Insecta</taxon>
        <taxon>Pterygota</taxon>
        <taxon>Neoptera</taxon>
        <taxon>Endopterygota</taxon>
        <taxon>Diptera</taxon>
        <taxon>Brachycera</taxon>
        <taxon>Muscomorpha</taxon>
        <taxon>Ephydroidea</taxon>
        <taxon>Drosophilidae</taxon>
        <taxon>Drosophila</taxon>
        <taxon>Sophophora</taxon>
    </lineage>
</organism>
<dbReference type="Gene3D" id="2.60.40.1360">
    <property type="match status" value="1"/>
</dbReference>
<keyword evidence="6" id="KW-0378">Hydrolase</keyword>
<evidence type="ECO:0000256" key="8">
    <source>
        <dbReference type="ARBA" id="ARBA00023157"/>
    </source>
</evidence>
<dbReference type="InterPro" id="IPR028995">
    <property type="entry name" value="Glyco_hydro_57/38_cen_sf"/>
</dbReference>
<keyword evidence="11" id="KW-0732">Signal</keyword>
<evidence type="ECO:0000313" key="13">
    <source>
        <dbReference type="EMBL" id="EDW52190.1"/>
    </source>
</evidence>
<comment type="catalytic activity">
    <reaction evidence="1">
        <text>Hydrolysis of terminal, non-reducing alpha-D-mannose residues in alpha-D-mannosides.</text>
        <dbReference type="EC" id="3.2.1.24"/>
    </reaction>
</comment>
<reference evidence="13 14" key="1">
    <citation type="journal article" date="2007" name="Nature">
        <title>Evolution of genes and genomes on the Drosophila phylogeny.</title>
        <authorList>
            <consortium name="Drosophila 12 Genomes Consortium"/>
            <person name="Clark A.G."/>
            <person name="Eisen M.B."/>
            <person name="Smith D.R."/>
            <person name="Bergman C.M."/>
            <person name="Oliver B."/>
            <person name="Markow T.A."/>
            <person name="Kaufman T.C."/>
            <person name="Kellis M."/>
            <person name="Gelbart W."/>
            <person name="Iyer V.N."/>
            <person name="Pollard D.A."/>
            <person name="Sackton T.B."/>
            <person name="Larracuente A.M."/>
            <person name="Singh N.D."/>
            <person name="Abad J.P."/>
            <person name="Abt D.N."/>
            <person name="Adryan B."/>
            <person name="Aguade M."/>
            <person name="Akashi H."/>
            <person name="Anderson W.W."/>
            <person name="Aquadro C.F."/>
            <person name="Ardell D.H."/>
            <person name="Arguello R."/>
            <person name="Artieri C.G."/>
            <person name="Barbash D.A."/>
            <person name="Barker D."/>
            <person name="Barsanti P."/>
            <person name="Batterham P."/>
            <person name="Batzoglou S."/>
            <person name="Begun D."/>
            <person name="Bhutkar A."/>
            <person name="Blanco E."/>
            <person name="Bosak S.A."/>
            <person name="Bradley R.K."/>
            <person name="Brand A.D."/>
            <person name="Brent M.R."/>
            <person name="Brooks A.N."/>
            <person name="Brown R.H."/>
            <person name="Butlin R.K."/>
            <person name="Caggese C."/>
            <person name="Calvi B.R."/>
            <person name="Bernardo de Carvalho A."/>
            <person name="Caspi A."/>
            <person name="Castrezana S."/>
            <person name="Celniker S.E."/>
            <person name="Chang J.L."/>
            <person name="Chapple C."/>
            <person name="Chatterji S."/>
            <person name="Chinwalla A."/>
            <person name="Civetta A."/>
            <person name="Clifton S.W."/>
            <person name="Comeron J.M."/>
            <person name="Costello J.C."/>
            <person name="Coyne J.A."/>
            <person name="Daub J."/>
            <person name="David R.G."/>
            <person name="Delcher A.L."/>
            <person name="Delehaunty K."/>
            <person name="Do C.B."/>
            <person name="Ebling H."/>
            <person name="Edwards K."/>
            <person name="Eickbush T."/>
            <person name="Evans J.D."/>
            <person name="Filipski A."/>
            <person name="Findeiss S."/>
            <person name="Freyhult E."/>
            <person name="Fulton L."/>
            <person name="Fulton R."/>
            <person name="Garcia A.C."/>
            <person name="Gardiner A."/>
            <person name="Garfield D.A."/>
            <person name="Garvin B.E."/>
            <person name="Gibson G."/>
            <person name="Gilbert D."/>
            <person name="Gnerre S."/>
            <person name="Godfrey J."/>
            <person name="Good R."/>
            <person name="Gotea V."/>
            <person name="Gravely B."/>
            <person name="Greenberg A.J."/>
            <person name="Griffiths-Jones S."/>
            <person name="Gross S."/>
            <person name="Guigo R."/>
            <person name="Gustafson E.A."/>
            <person name="Haerty W."/>
            <person name="Hahn M.W."/>
            <person name="Halligan D.L."/>
            <person name="Halpern A.L."/>
            <person name="Halter G.M."/>
            <person name="Han M.V."/>
            <person name="Heger A."/>
            <person name="Hillier L."/>
            <person name="Hinrichs A.S."/>
            <person name="Holmes I."/>
            <person name="Hoskins R.A."/>
            <person name="Hubisz M.J."/>
            <person name="Hultmark D."/>
            <person name="Huntley M.A."/>
            <person name="Jaffe D.B."/>
            <person name="Jagadeeshan S."/>
            <person name="Jeck W.R."/>
            <person name="Johnson J."/>
            <person name="Jones C.D."/>
            <person name="Jordan W.C."/>
            <person name="Karpen G.H."/>
            <person name="Kataoka E."/>
            <person name="Keightley P.D."/>
            <person name="Kheradpour P."/>
            <person name="Kirkness E.F."/>
            <person name="Koerich L.B."/>
            <person name="Kristiansen K."/>
            <person name="Kudrna D."/>
            <person name="Kulathinal R.J."/>
            <person name="Kumar S."/>
            <person name="Kwok R."/>
            <person name="Lander E."/>
            <person name="Langley C.H."/>
            <person name="Lapoint R."/>
            <person name="Lazzaro B.P."/>
            <person name="Lee S.J."/>
            <person name="Levesque L."/>
            <person name="Li R."/>
            <person name="Lin C.F."/>
            <person name="Lin M.F."/>
            <person name="Lindblad-Toh K."/>
            <person name="Llopart A."/>
            <person name="Long M."/>
            <person name="Low L."/>
            <person name="Lozovsky E."/>
            <person name="Lu J."/>
            <person name="Luo M."/>
            <person name="Machado C.A."/>
            <person name="Makalowski W."/>
            <person name="Marzo M."/>
            <person name="Matsuda M."/>
            <person name="Matzkin L."/>
            <person name="McAllister B."/>
            <person name="McBride C.S."/>
            <person name="McKernan B."/>
            <person name="McKernan K."/>
            <person name="Mendez-Lago M."/>
            <person name="Minx P."/>
            <person name="Mollenhauer M.U."/>
            <person name="Montooth K."/>
            <person name="Mount S.M."/>
            <person name="Mu X."/>
            <person name="Myers E."/>
            <person name="Negre B."/>
            <person name="Newfeld S."/>
            <person name="Nielsen R."/>
            <person name="Noor M.A."/>
            <person name="O'Grady P."/>
            <person name="Pachter L."/>
            <person name="Papaceit M."/>
            <person name="Parisi M.J."/>
            <person name="Parisi M."/>
            <person name="Parts L."/>
            <person name="Pedersen J.S."/>
            <person name="Pesole G."/>
            <person name="Phillippy A.M."/>
            <person name="Ponting C.P."/>
            <person name="Pop M."/>
            <person name="Porcelli D."/>
            <person name="Powell J.R."/>
            <person name="Prohaska S."/>
            <person name="Pruitt K."/>
            <person name="Puig M."/>
            <person name="Quesneville H."/>
            <person name="Ram K.R."/>
            <person name="Rand D."/>
            <person name="Rasmussen M.D."/>
            <person name="Reed L.K."/>
            <person name="Reenan R."/>
            <person name="Reily A."/>
            <person name="Remington K.A."/>
            <person name="Rieger T.T."/>
            <person name="Ritchie M.G."/>
            <person name="Robin C."/>
            <person name="Rogers Y.H."/>
            <person name="Rohde C."/>
            <person name="Rozas J."/>
            <person name="Rubenfield M.J."/>
            <person name="Ruiz A."/>
            <person name="Russo S."/>
            <person name="Salzberg S.L."/>
            <person name="Sanchez-Gracia A."/>
            <person name="Saranga D.J."/>
            <person name="Sato H."/>
            <person name="Schaeffer S.W."/>
            <person name="Schatz M.C."/>
            <person name="Schlenke T."/>
            <person name="Schwartz R."/>
            <person name="Segarra C."/>
            <person name="Singh R.S."/>
            <person name="Sirot L."/>
            <person name="Sirota M."/>
            <person name="Sisneros N.B."/>
            <person name="Smith C.D."/>
            <person name="Smith T.F."/>
            <person name="Spieth J."/>
            <person name="Stage D.E."/>
            <person name="Stark A."/>
            <person name="Stephan W."/>
            <person name="Strausberg R.L."/>
            <person name="Strempel S."/>
            <person name="Sturgill D."/>
            <person name="Sutton G."/>
            <person name="Sutton G.G."/>
            <person name="Tao W."/>
            <person name="Teichmann S."/>
            <person name="Tobari Y.N."/>
            <person name="Tomimura Y."/>
            <person name="Tsolas J.M."/>
            <person name="Valente V.L."/>
            <person name="Venter E."/>
            <person name="Venter J.C."/>
            <person name="Vicario S."/>
            <person name="Vieira F.G."/>
            <person name="Vilella A.J."/>
            <person name="Villasante A."/>
            <person name="Walenz B."/>
            <person name="Wang J."/>
            <person name="Wasserman M."/>
            <person name="Watts T."/>
            <person name="Wilson D."/>
            <person name="Wilson R.K."/>
            <person name="Wing R.A."/>
            <person name="Wolfner M.F."/>
            <person name="Wong A."/>
            <person name="Wong G.K."/>
            <person name="Wu C.I."/>
            <person name="Wu G."/>
            <person name="Yamamoto D."/>
            <person name="Yang H.P."/>
            <person name="Yang S.P."/>
            <person name="Yorke J.A."/>
            <person name="Yoshida K."/>
            <person name="Zdobnov E."/>
            <person name="Zhang P."/>
            <person name="Zhang Y."/>
            <person name="Zimin A.V."/>
            <person name="Baldwin J."/>
            <person name="Abdouelleil A."/>
            <person name="Abdulkadir J."/>
            <person name="Abebe A."/>
            <person name="Abera B."/>
            <person name="Abreu J."/>
            <person name="Acer S.C."/>
            <person name="Aftuck L."/>
            <person name="Alexander A."/>
            <person name="An P."/>
            <person name="Anderson E."/>
            <person name="Anderson S."/>
            <person name="Arachi H."/>
            <person name="Azer M."/>
            <person name="Bachantsang P."/>
            <person name="Barry A."/>
            <person name="Bayul T."/>
            <person name="Berlin A."/>
            <person name="Bessette D."/>
            <person name="Bloom T."/>
            <person name="Blye J."/>
            <person name="Boguslavskiy L."/>
            <person name="Bonnet C."/>
            <person name="Boukhgalter B."/>
            <person name="Bourzgui I."/>
            <person name="Brown A."/>
            <person name="Cahill P."/>
            <person name="Channer S."/>
            <person name="Cheshatsang Y."/>
            <person name="Chuda L."/>
            <person name="Citroen M."/>
            <person name="Collymore A."/>
            <person name="Cooke P."/>
            <person name="Costello M."/>
            <person name="D'Aco K."/>
            <person name="Daza R."/>
            <person name="De Haan G."/>
            <person name="DeGray S."/>
            <person name="DeMaso C."/>
            <person name="Dhargay N."/>
            <person name="Dooley K."/>
            <person name="Dooley E."/>
            <person name="Doricent M."/>
            <person name="Dorje P."/>
            <person name="Dorjee K."/>
            <person name="Dupes A."/>
            <person name="Elong R."/>
            <person name="Falk J."/>
            <person name="Farina A."/>
            <person name="Faro S."/>
            <person name="Ferguson D."/>
            <person name="Fisher S."/>
            <person name="Foley C.D."/>
            <person name="Franke A."/>
            <person name="Friedrich D."/>
            <person name="Gadbois L."/>
            <person name="Gearin G."/>
            <person name="Gearin C.R."/>
            <person name="Giannoukos G."/>
            <person name="Goode T."/>
            <person name="Graham J."/>
            <person name="Grandbois E."/>
            <person name="Grewal S."/>
            <person name="Gyaltsen K."/>
            <person name="Hafez N."/>
            <person name="Hagos B."/>
            <person name="Hall J."/>
            <person name="Henson C."/>
            <person name="Hollinger A."/>
            <person name="Honan T."/>
            <person name="Huard M.D."/>
            <person name="Hughes L."/>
            <person name="Hurhula B."/>
            <person name="Husby M.E."/>
            <person name="Kamat A."/>
            <person name="Kanga B."/>
            <person name="Kashin S."/>
            <person name="Khazanovich D."/>
            <person name="Kisner P."/>
            <person name="Lance K."/>
            <person name="Lara M."/>
            <person name="Lee W."/>
            <person name="Lennon N."/>
            <person name="Letendre F."/>
            <person name="LeVine R."/>
            <person name="Lipovsky A."/>
            <person name="Liu X."/>
            <person name="Liu J."/>
            <person name="Liu S."/>
            <person name="Lokyitsang T."/>
            <person name="Lokyitsang Y."/>
            <person name="Lubonja R."/>
            <person name="Lui A."/>
            <person name="MacDonald P."/>
            <person name="Magnisalis V."/>
            <person name="Maru K."/>
            <person name="Matthews C."/>
            <person name="McCusker W."/>
            <person name="McDonough S."/>
            <person name="Mehta T."/>
            <person name="Meldrim J."/>
            <person name="Meneus L."/>
            <person name="Mihai O."/>
            <person name="Mihalev A."/>
            <person name="Mihova T."/>
            <person name="Mittelman R."/>
            <person name="Mlenga V."/>
            <person name="Montmayeur A."/>
            <person name="Mulrain L."/>
            <person name="Navidi A."/>
            <person name="Naylor J."/>
            <person name="Negash T."/>
            <person name="Nguyen T."/>
            <person name="Nguyen N."/>
            <person name="Nicol R."/>
            <person name="Norbu C."/>
            <person name="Norbu N."/>
            <person name="Novod N."/>
            <person name="O'Neill B."/>
            <person name="Osman S."/>
            <person name="Markiewicz E."/>
            <person name="Oyono O.L."/>
            <person name="Patti C."/>
            <person name="Phunkhang P."/>
            <person name="Pierre F."/>
            <person name="Priest M."/>
            <person name="Raghuraman S."/>
            <person name="Rege F."/>
            <person name="Reyes R."/>
            <person name="Rise C."/>
            <person name="Rogov P."/>
            <person name="Ross K."/>
            <person name="Ryan E."/>
            <person name="Settipalli S."/>
            <person name="Shea T."/>
            <person name="Sherpa N."/>
            <person name="Shi L."/>
            <person name="Shih D."/>
            <person name="Sparrow T."/>
            <person name="Spaulding J."/>
            <person name="Stalker J."/>
            <person name="Stange-Thomann N."/>
            <person name="Stavropoulos S."/>
            <person name="Stone C."/>
            <person name="Strader C."/>
            <person name="Tesfaye S."/>
            <person name="Thomson T."/>
            <person name="Thoulutsang Y."/>
            <person name="Thoulutsang D."/>
            <person name="Topham K."/>
            <person name="Topping I."/>
            <person name="Tsamla T."/>
            <person name="Vassiliev H."/>
            <person name="Vo A."/>
            <person name="Wangchuk T."/>
            <person name="Wangdi T."/>
            <person name="Weiand M."/>
            <person name="Wilkinson J."/>
            <person name="Wilson A."/>
            <person name="Yadav S."/>
            <person name="Young G."/>
            <person name="Yu Q."/>
            <person name="Zembek L."/>
            <person name="Zhong D."/>
            <person name="Zimmer A."/>
            <person name="Zwirko Z."/>
            <person name="Jaffe D.B."/>
            <person name="Alvarez P."/>
            <person name="Brockman W."/>
            <person name="Butler J."/>
            <person name="Chin C."/>
            <person name="Gnerre S."/>
            <person name="Grabherr M."/>
            <person name="Kleber M."/>
            <person name="Mauceli E."/>
            <person name="MacCallum I."/>
        </authorList>
    </citation>
    <scope>NUCLEOTIDE SEQUENCE [LARGE SCALE GENOMIC DNA]</scope>
    <source>
        <strain evidence="14">Rob3c / Tucson 14021-0248.25</strain>
    </source>
</reference>
<keyword evidence="5" id="KW-0479">Metal-binding</keyword>
<dbReference type="GO" id="GO:0005764">
    <property type="term" value="C:lysosome"/>
    <property type="evidence" value="ECO:0007669"/>
    <property type="project" value="TreeGrafter"/>
</dbReference>
<sequence length="598" mass="68812">MTYLGRILFLSILLVVFVKQSETVCGYESCPETKANMVNIHLVPHSHNDVGWLKTVDQTYYGYKNKIHHAGVQYILDSVVSQLLQDPNRRFIQVETAFFAKWWNVQSETMKKLVTKLVNEGRFEFTGGAWSMNDEADVNYQGVIDQFLNETFGSCGRPRVGWQIDTFGHSREQAAIFAHMGYDGQFFSRMDHNDKDTRMNDLTMEMIWDASESMSGVSLFSGMLYNFYSDTPGFCFDILCTDEPIIDGDSEENNVKQRVDDFISYAKNVSEVYITNHIMVPMGGDFQYEDAKVNYKNMDKLIKYINERQASGSKYNIFYSTPSCYLNSLHQSLESWPNKTQDFFPYAHEKNSFWTGFFTSRPTQKRFERDGNHMLQIAKQLSVLANLTSEQHNEDLDYLRQVMGVMQHHDAITGTEKQAVLDDYDRMMYEAIAGASNNARDALRILTKMPNGEFESCLRLNISECAFTKDAKSLPDFNDLPQSVHLLTLEFFSENEILIRFEHFLDKSEGRVISFNIRDIFDSLGDLAIRETSLDGNMPLSDKKRFKFHARESGTKPSSVEYSTAQHKPLEAVKSDEASLFAVTLYPMQIRTFIIKTE</sequence>
<dbReference type="PhylomeDB" id="B4HYR0"/>
<dbReference type="CDD" id="cd10810">
    <property type="entry name" value="GH38N_AMII_LAM_like"/>
    <property type="match status" value="1"/>
</dbReference>
<protein>
    <recommendedName>
        <fullName evidence="4">alpha-mannosidase</fullName>
        <ecNumber evidence="4">3.2.1.24</ecNumber>
    </recommendedName>
</protein>
<dbReference type="FunFam" id="3.20.110.10:FF:000001">
    <property type="entry name" value="Alpha-mannosidase"/>
    <property type="match status" value="1"/>
</dbReference>
<dbReference type="InterPro" id="IPR050843">
    <property type="entry name" value="Glycosyl_Hydrlase_38"/>
</dbReference>
<name>B4HYR0_DROSE</name>
<dbReference type="EMBL" id="CH480818">
    <property type="protein sequence ID" value="EDW52190.1"/>
    <property type="molecule type" value="Genomic_DNA"/>
</dbReference>
<evidence type="ECO:0000256" key="10">
    <source>
        <dbReference type="ARBA" id="ARBA00023295"/>
    </source>
</evidence>